<dbReference type="PROSITE" id="PS50011">
    <property type="entry name" value="PROTEIN_KINASE_DOM"/>
    <property type="match status" value="1"/>
</dbReference>
<dbReference type="FunFam" id="2.60.120.200:FF:000051">
    <property type="entry name" value="L-type lectin-domain containing receptor kinase V.9"/>
    <property type="match status" value="1"/>
</dbReference>
<feature type="domain" description="Protein kinase" evidence="20">
    <location>
        <begin position="343"/>
        <end position="621"/>
    </location>
</feature>
<dbReference type="EC" id="2.7.11.1" evidence="4"/>
<keyword evidence="12 17" id="KW-0067">ATP-binding</keyword>
<feature type="transmembrane region" description="Helical" evidence="18">
    <location>
        <begin position="288"/>
        <end position="309"/>
    </location>
</feature>
<dbReference type="GO" id="GO:0016020">
    <property type="term" value="C:membrane"/>
    <property type="evidence" value="ECO:0007669"/>
    <property type="project" value="UniProtKB-SubCell"/>
</dbReference>
<keyword evidence="22" id="KW-1185">Reference proteome</keyword>
<dbReference type="EMBL" id="RWGY01000051">
    <property type="protein sequence ID" value="TVU06606.1"/>
    <property type="molecule type" value="Genomic_DNA"/>
</dbReference>
<dbReference type="InterPro" id="IPR001220">
    <property type="entry name" value="Legume_lectin_dom"/>
</dbReference>
<evidence type="ECO:0000256" key="15">
    <source>
        <dbReference type="ARBA" id="ARBA00023170"/>
    </source>
</evidence>
<evidence type="ECO:0000256" key="19">
    <source>
        <dbReference type="SAM" id="SignalP"/>
    </source>
</evidence>
<evidence type="ECO:0000256" key="7">
    <source>
        <dbReference type="ARBA" id="ARBA00022692"/>
    </source>
</evidence>
<keyword evidence="16" id="KW-0325">Glycoprotein</keyword>
<name>A0A5J9T5F2_9POAL</name>
<dbReference type="CDD" id="cd06899">
    <property type="entry name" value="lectin_legume_LecRK_Arcelin_ConA"/>
    <property type="match status" value="1"/>
</dbReference>
<keyword evidence="8 19" id="KW-0732">Signal</keyword>
<comment type="caution">
    <text evidence="21">The sequence shown here is derived from an EMBL/GenBank/DDBJ whole genome shotgun (WGS) entry which is preliminary data.</text>
</comment>
<dbReference type="Gene3D" id="2.60.120.200">
    <property type="match status" value="1"/>
</dbReference>
<keyword evidence="7 18" id="KW-0812">Transmembrane</keyword>
<dbReference type="AlphaFoldDB" id="A0A5J9T5F2"/>
<feature type="chain" id="PRO_5023879564" description="non-specific serine/threonine protein kinase" evidence="19">
    <location>
        <begin position="23"/>
        <end position="665"/>
    </location>
</feature>
<evidence type="ECO:0000256" key="11">
    <source>
        <dbReference type="ARBA" id="ARBA00022777"/>
    </source>
</evidence>
<evidence type="ECO:0000256" key="10">
    <source>
        <dbReference type="ARBA" id="ARBA00022741"/>
    </source>
</evidence>
<feature type="non-terminal residue" evidence="21">
    <location>
        <position position="1"/>
    </location>
</feature>
<keyword evidence="5" id="KW-0723">Serine/threonine-protein kinase</keyword>
<dbReference type="InterPro" id="IPR013320">
    <property type="entry name" value="ConA-like_dom_sf"/>
</dbReference>
<dbReference type="FunFam" id="3.30.200.20:FF:000811">
    <property type="entry name" value="L-type lectin-domain containing receptor kinase V.9"/>
    <property type="match status" value="1"/>
</dbReference>
<dbReference type="Pfam" id="PF00139">
    <property type="entry name" value="Lectin_legB"/>
    <property type="match status" value="1"/>
</dbReference>
<evidence type="ECO:0000256" key="5">
    <source>
        <dbReference type="ARBA" id="ARBA00022527"/>
    </source>
</evidence>
<keyword evidence="6" id="KW-0808">Transferase</keyword>
<evidence type="ECO:0000256" key="4">
    <source>
        <dbReference type="ARBA" id="ARBA00012513"/>
    </source>
</evidence>
<dbReference type="InterPro" id="IPR011009">
    <property type="entry name" value="Kinase-like_dom_sf"/>
</dbReference>
<dbReference type="SMART" id="SM00220">
    <property type="entry name" value="S_TKc"/>
    <property type="match status" value="1"/>
</dbReference>
<dbReference type="PROSITE" id="PS00107">
    <property type="entry name" value="PROTEIN_KINASE_ATP"/>
    <property type="match status" value="1"/>
</dbReference>
<evidence type="ECO:0000256" key="13">
    <source>
        <dbReference type="ARBA" id="ARBA00022989"/>
    </source>
</evidence>
<dbReference type="CDD" id="cd14066">
    <property type="entry name" value="STKc_IRAK"/>
    <property type="match status" value="1"/>
</dbReference>
<keyword evidence="13 18" id="KW-1133">Transmembrane helix</keyword>
<evidence type="ECO:0000256" key="2">
    <source>
        <dbReference type="ARBA" id="ARBA00008536"/>
    </source>
</evidence>
<dbReference type="Gramene" id="TVU06606">
    <property type="protein sequence ID" value="TVU06606"/>
    <property type="gene ID" value="EJB05_49830"/>
</dbReference>
<dbReference type="GO" id="GO:0005524">
    <property type="term" value="F:ATP binding"/>
    <property type="evidence" value="ECO:0007669"/>
    <property type="project" value="UniProtKB-UniRule"/>
</dbReference>
<evidence type="ECO:0000256" key="14">
    <source>
        <dbReference type="ARBA" id="ARBA00023136"/>
    </source>
</evidence>
<dbReference type="OrthoDB" id="543442at2759"/>
<dbReference type="InterPro" id="IPR000719">
    <property type="entry name" value="Prot_kinase_dom"/>
</dbReference>
<dbReference type="InterPro" id="IPR050528">
    <property type="entry name" value="L-type_Lectin-RKs"/>
</dbReference>
<dbReference type="PANTHER" id="PTHR27007">
    <property type="match status" value="1"/>
</dbReference>
<dbReference type="PROSITE" id="PS00108">
    <property type="entry name" value="PROTEIN_KINASE_ST"/>
    <property type="match status" value="1"/>
</dbReference>
<dbReference type="SUPFAM" id="SSF56112">
    <property type="entry name" value="Protein kinase-like (PK-like)"/>
    <property type="match status" value="1"/>
</dbReference>
<accession>A0A5J9T5F2</accession>
<gene>
    <name evidence="21" type="ORF">EJB05_49830</name>
</gene>
<keyword evidence="14 18" id="KW-0472">Membrane</keyword>
<keyword evidence="9" id="KW-0430">Lectin</keyword>
<comment type="similarity">
    <text evidence="3">In the C-terminal section; belongs to the protein kinase superfamily. Ser/Thr protein kinase family.</text>
</comment>
<comment type="subcellular location">
    <subcellularLocation>
        <location evidence="1">Membrane</location>
        <topology evidence="1">Single-pass type I membrane protein</topology>
    </subcellularLocation>
</comment>
<evidence type="ECO:0000256" key="16">
    <source>
        <dbReference type="ARBA" id="ARBA00023180"/>
    </source>
</evidence>
<proteinExistence type="inferred from homology"/>
<dbReference type="GO" id="GO:0030246">
    <property type="term" value="F:carbohydrate binding"/>
    <property type="evidence" value="ECO:0007669"/>
    <property type="project" value="UniProtKB-KW"/>
</dbReference>
<keyword evidence="11" id="KW-0418">Kinase</keyword>
<feature type="signal peptide" evidence="19">
    <location>
        <begin position="1"/>
        <end position="22"/>
    </location>
</feature>
<evidence type="ECO:0000313" key="22">
    <source>
        <dbReference type="Proteomes" id="UP000324897"/>
    </source>
</evidence>
<dbReference type="SUPFAM" id="SSF49899">
    <property type="entry name" value="Concanavalin A-like lectins/glucanases"/>
    <property type="match status" value="1"/>
</dbReference>
<sequence>MLGKRHAYFLAIFLSLATRALQLQFVYSNFKGANLTLDGVAAIKDDGLLQLTNSTDVKGHAFYPTPIYFRKSPSGTVQSFSISFVFAIQCDFVDGGVDGMAFFFAPSMNFSTAFANHFLGLFNDQTDGSPKNHIFAVELDTFQNSELKDIDNNHVGIDINSLVSKQAHSAGFYDDKATEFKNLTLSSGEAMQLWIEYNEESMQVSVTLAPLNTAKPRRLLLQATTNLSYVLKEPSYAGFSGATGPLHTLYSVLAWSFGLNSPAPPINITDLPKLPHGNQKHHSKVLEIVLPIATGMLVLAAGITTVLVIRRQQKYAELREDWEAEFGPHRFSYKDLYHATEGFKNKSLLGEGGFGKVYKGVLPKSKAEVAIKKVSHESRQGMKEFISEIVTIGRLRHRNIVKLLGYCRRKDELILVYDYMKNGSLDKYLHCKENEFSLDWTQRFHIIKGVACGLLYLHEKWEKIVIHRDIKASNVLLDTEMNGRLGDFGLSKLYDHGTNVQTTRVVGTMGYLAPELLRTGKSSPLTDVFAFGTFLLEVTCGQRPIRHETQDDHIMLVDWVLENWQNGSLMQTVDRRLDGNYNNDEVNMVLKLGLLCAHPLAAARPAMKEVMQYLVGDMPLPEMTPANFCFNMMSIMQSRGFKPSTLSDSGIMTSICTFSGLSGGR</sequence>
<dbReference type="Gene3D" id="3.30.200.20">
    <property type="entry name" value="Phosphorylase Kinase, domain 1"/>
    <property type="match status" value="1"/>
</dbReference>
<evidence type="ECO:0000256" key="1">
    <source>
        <dbReference type="ARBA" id="ARBA00004479"/>
    </source>
</evidence>
<dbReference type="Pfam" id="PF00069">
    <property type="entry name" value="Pkinase"/>
    <property type="match status" value="1"/>
</dbReference>
<evidence type="ECO:0000259" key="20">
    <source>
        <dbReference type="PROSITE" id="PS50011"/>
    </source>
</evidence>
<keyword evidence="15" id="KW-0675">Receptor</keyword>
<evidence type="ECO:0000256" key="6">
    <source>
        <dbReference type="ARBA" id="ARBA00022679"/>
    </source>
</evidence>
<comment type="similarity">
    <text evidence="2">In the N-terminal section; belongs to the leguminous lectin family.</text>
</comment>
<evidence type="ECO:0000256" key="3">
    <source>
        <dbReference type="ARBA" id="ARBA00010217"/>
    </source>
</evidence>
<reference evidence="21 22" key="1">
    <citation type="journal article" date="2019" name="Sci. Rep.">
        <title>A high-quality genome of Eragrostis curvula grass provides insights into Poaceae evolution and supports new strategies to enhance forage quality.</title>
        <authorList>
            <person name="Carballo J."/>
            <person name="Santos B.A.C.M."/>
            <person name="Zappacosta D."/>
            <person name="Garbus I."/>
            <person name="Selva J.P."/>
            <person name="Gallo C.A."/>
            <person name="Diaz A."/>
            <person name="Albertini E."/>
            <person name="Caccamo M."/>
            <person name="Echenique V."/>
        </authorList>
    </citation>
    <scope>NUCLEOTIDE SEQUENCE [LARGE SCALE GENOMIC DNA]</scope>
    <source>
        <strain evidence="22">cv. Victoria</strain>
        <tissue evidence="21">Leaf</tissue>
    </source>
</reference>
<dbReference type="GO" id="GO:0004674">
    <property type="term" value="F:protein serine/threonine kinase activity"/>
    <property type="evidence" value="ECO:0007669"/>
    <property type="project" value="UniProtKB-KW"/>
</dbReference>
<keyword evidence="10 17" id="KW-0547">Nucleotide-binding</keyword>
<evidence type="ECO:0000256" key="9">
    <source>
        <dbReference type="ARBA" id="ARBA00022734"/>
    </source>
</evidence>
<dbReference type="InterPro" id="IPR008271">
    <property type="entry name" value="Ser/Thr_kinase_AS"/>
</dbReference>
<dbReference type="InterPro" id="IPR017441">
    <property type="entry name" value="Protein_kinase_ATP_BS"/>
</dbReference>
<evidence type="ECO:0000256" key="18">
    <source>
        <dbReference type="SAM" id="Phobius"/>
    </source>
</evidence>
<evidence type="ECO:0000256" key="12">
    <source>
        <dbReference type="ARBA" id="ARBA00022840"/>
    </source>
</evidence>
<dbReference type="Gene3D" id="1.10.510.10">
    <property type="entry name" value="Transferase(Phosphotransferase) domain 1"/>
    <property type="match status" value="1"/>
</dbReference>
<organism evidence="21 22">
    <name type="scientific">Eragrostis curvula</name>
    <name type="common">weeping love grass</name>
    <dbReference type="NCBI Taxonomy" id="38414"/>
    <lineage>
        <taxon>Eukaryota</taxon>
        <taxon>Viridiplantae</taxon>
        <taxon>Streptophyta</taxon>
        <taxon>Embryophyta</taxon>
        <taxon>Tracheophyta</taxon>
        <taxon>Spermatophyta</taxon>
        <taxon>Magnoliopsida</taxon>
        <taxon>Liliopsida</taxon>
        <taxon>Poales</taxon>
        <taxon>Poaceae</taxon>
        <taxon>PACMAD clade</taxon>
        <taxon>Chloridoideae</taxon>
        <taxon>Eragrostideae</taxon>
        <taxon>Eragrostidinae</taxon>
        <taxon>Eragrostis</taxon>
    </lineage>
</organism>
<dbReference type="FunFam" id="1.10.510.10:FF:000517">
    <property type="entry name" value="Putative receptor kinase Lecrk"/>
    <property type="match status" value="1"/>
</dbReference>
<evidence type="ECO:0000256" key="17">
    <source>
        <dbReference type="PROSITE-ProRule" id="PRU10141"/>
    </source>
</evidence>
<feature type="binding site" evidence="17">
    <location>
        <position position="373"/>
    </location>
    <ligand>
        <name>ATP</name>
        <dbReference type="ChEBI" id="CHEBI:30616"/>
    </ligand>
</feature>
<evidence type="ECO:0000256" key="8">
    <source>
        <dbReference type="ARBA" id="ARBA00022729"/>
    </source>
</evidence>
<protein>
    <recommendedName>
        <fullName evidence="4">non-specific serine/threonine protein kinase</fullName>
        <ecNumber evidence="4">2.7.11.1</ecNumber>
    </recommendedName>
</protein>
<dbReference type="Proteomes" id="UP000324897">
    <property type="component" value="Unassembled WGS sequence"/>
</dbReference>
<evidence type="ECO:0000313" key="21">
    <source>
        <dbReference type="EMBL" id="TVU06606.1"/>
    </source>
</evidence>